<proteinExistence type="predicted"/>
<evidence type="ECO:0000313" key="2">
    <source>
        <dbReference type="Proteomes" id="UP001595816"/>
    </source>
</evidence>
<protein>
    <submittedName>
        <fullName evidence="1">Uncharacterized protein</fullName>
    </submittedName>
</protein>
<evidence type="ECO:0000313" key="1">
    <source>
        <dbReference type="EMBL" id="MFC4130901.1"/>
    </source>
</evidence>
<dbReference type="EMBL" id="JBHSAY010000005">
    <property type="protein sequence ID" value="MFC4130901.1"/>
    <property type="molecule type" value="Genomic_DNA"/>
</dbReference>
<comment type="caution">
    <text evidence="1">The sequence shown here is derived from an EMBL/GenBank/DDBJ whole genome shotgun (WGS) entry which is preliminary data.</text>
</comment>
<gene>
    <name evidence="1" type="ORF">ACFOZ4_09835</name>
</gene>
<dbReference type="Proteomes" id="UP001595816">
    <property type="component" value="Unassembled WGS sequence"/>
</dbReference>
<reference evidence="2" key="1">
    <citation type="journal article" date="2019" name="Int. J. Syst. Evol. Microbiol.">
        <title>The Global Catalogue of Microorganisms (GCM) 10K type strain sequencing project: providing services to taxonomists for standard genome sequencing and annotation.</title>
        <authorList>
            <consortium name="The Broad Institute Genomics Platform"/>
            <consortium name="The Broad Institute Genome Sequencing Center for Infectious Disease"/>
            <person name="Wu L."/>
            <person name="Ma J."/>
        </authorList>
    </citation>
    <scope>NUCLEOTIDE SEQUENCE [LARGE SCALE GENOMIC DNA]</scope>
    <source>
        <strain evidence="2">CGMCC 4.7289</strain>
    </source>
</reference>
<name>A0ABV8LIZ0_9ACTN</name>
<organism evidence="1 2">
    <name type="scientific">Hamadaea flava</name>
    <dbReference type="NCBI Taxonomy" id="1742688"/>
    <lineage>
        <taxon>Bacteria</taxon>
        <taxon>Bacillati</taxon>
        <taxon>Actinomycetota</taxon>
        <taxon>Actinomycetes</taxon>
        <taxon>Micromonosporales</taxon>
        <taxon>Micromonosporaceae</taxon>
        <taxon>Hamadaea</taxon>
    </lineage>
</organism>
<sequence>MDDDIPDDRDITTAYIAGLVHARREDGEAFGLMLDGMTKQAVYFVAWEYARALAATVKATDEQLQAHLLEHVAADRNDHGHDDE</sequence>
<keyword evidence="2" id="KW-1185">Reference proteome</keyword>
<dbReference type="RefSeq" id="WP_253756984.1">
    <property type="nucleotide sequence ID" value="NZ_JAMZDZ010000001.1"/>
</dbReference>
<accession>A0ABV8LIZ0</accession>